<dbReference type="RefSeq" id="WP_011760511.1">
    <property type="nucleotide sequence ID" value="NC_008700.1"/>
</dbReference>
<dbReference type="Pfam" id="PF00072">
    <property type="entry name" value="Response_reg"/>
    <property type="match status" value="1"/>
</dbReference>
<dbReference type="Gene3D" id="3.40.50.2300">
    <property type="match status" value="1"/>
</dbReference>
<keyword evidence="5" id="KW-0804">Transcription</keyword>
<evidence type="ECO:0000256" key="2">
    <source>
        <dbReference type="ARBA" id="ARBA00023012"/>
    </source>
</evidence>
<dbReference type="GO" id="GO:0003677">
    <property type="term" value="F:DNA binding"/>
    <property type="evidence" value="ECO:0007669"/>
    <property type="project" value="UniProtKB-KW"/>
</dbReference>
<keyword evidence="10" id="KW-1185">Reference proteome</keyword>
<dbReference type="CDD" id="cd06170">
    <property type="entry name" value="LuxR_C_like"/>
    <property type="match status" value="1"/>
</dbReference>
<evidence type="ECO:0000256" key="5">
    <source>
        <dbReference type="ARBA" id="ARBA00023163"/>
    </source>
</evidence>
<proteinExistence type="predicted"/>
<dbReference type="eggNOG" id="COG4566">
    <property type="taxonomic scope" value="Bacteria"/>
</dbReference>
<dbReference type="EMBL" id="CP000507">
    <property type="protein sequence ID" value="ABM00604.1"/>
    <property type="molecule type" value="Genomic_DNA"/>
</dbReference>
<dbReference type="KEGG" id="saz:Sama_2399"/>
<dbReference type="InterPro" id="IPR016032">
    <property type="entry name" value="Sig_transdc_resp-reg_C-effctor"/>
</dbReference>
<dbReference type="PANTHER" id="PTHR44688">
    <property type="entry name" value="DNA-BINDING TRANSCRIPTIONAL ACTIVATOR DEVR_DOSR"/>
    <property type="match status" value="1"/>
</dbReference>
<evidence type="ECO:0000256" key="3">
    <source>
        <dbReference type="ARBA" id="ARBA00023015"/>
    </source>
</evidence>
<name>A1S897_SHEAM</name>
<dbReference type="HOGENOM" id="CLU_000445_90_4_6"/>
<evidence type="ECO:0000259" key="8">
    <source>
        <dbReference type="PROSITE" id="PS50110"/>
    </source>
</evidence>
<reference evidence="9 10" key="1">
    <citation type="submission" date="2006-12" db="EMBL/GenBank/DDBJ databases">
        <title>Complete sequence of Shewanella amazonensis SB2B.</title>
        <authorList>
            <consortium name="US DOE Joint Genome Institute"/>
            <person name="Copeland A."/>
            <person name="Lucas S."/>
            <person name="Lapidus A."/>
            <person name="Barry K."/>
            <person name="Detter J.C."/>
            <person name="Glavina del Rio T."/>
            <person name="Hammon N."/>
            <person name="Israni S."/>
            <person name="Dalin E."/>
            <person name="Tice H."/>
            <person name="Pitluck S."/>
            <person name="Munk A.C."/>
            <person name="Brettin T."/>
            <person name="Bruce D."/>
            <person name="Han C."/>
            <person name="Tapia R."/>
            <person name="Gilna P."/>
            <person name="Schmutz J."/>
            <person name="Larimer F."/>
            <person name="Land M."/>
            <person name="Hauser L."/>
            <person name="Kyrpides N."/>
            <person name="Mikhailova N."/>
            <person name="Fredrickson J."/>
            <person name="Richardson P."/>
        </authorList>
    </citation>
    <scope>NUCLEOTIDE SEQUENCE [LARGE SCALE GENOMIC DNA]</scope>
    <source>
        <strain evidence="10">ATCC BAA-1098 / SB2B</strain>
    </source>
</reference>
<evidence type="ECO:0000259" key="7">
    <source>
        <dbReference type="PROSITE" id="PS50043"/>
    </source>
</evidence>
<dbReference type="SMART" id="SM00448">
    <property type="entry name" value="REC"/>
    <property type="match status" value="1"/>
</dbReference>
<dbReference type="InterPro" id="IPR001789">
    <property type="entry name" value="Sig_transdc_resp-reg_receiver"/>
</dbReference>
<accession>A1S897</accession>
<dbReference type="FunFam" id="3.40.50.2300:FF:000018">
    <property type="entry name" value="DNA-binding transcriptional regulator NtrC"/>
    <property type="match status" value="1"/>
</dbReference>
<keyword evidence="4" id="KW-0238">DNA-binding</keyword>
<dbReference type="Gene3D" id="1.10.10.10">
    <property type="entry name" value="Winged helix-like DNA-binding domain superfamily/Winged helix DNA-binding domain"/>
    <property type="match status" value="1"/>
</dbReference>
<feature type="modified residue" description="4-aspartylphosphate" evidence="6">
    <location>
        <position position="52"/>
    </location>
</feature>
<evidence type="ECO:0000313" key="10">
    <source>
        <dbReference type="Proteomes" id="UP000009175"/>
    </source>
</evidence>
<dbReference type="InterPro" id="IPR000792">
    <property type="entry name" value="Tscrpt_reg_LuxR_C"/>
</dbReference>
<dbReference type="Pfam" id="PF00196">
    <property type="entry name" value="GerE"/>
    <property type="match status" value="1"/>
</dbReference>
<dbReference type="OrthoDB" id="9802186at2"/>
<dbReference type="PROSITE" id="PS50110">
    <property type="entry name" value="RESPONSE_REGULATORY"/>
    <property type="match status" value="1"/>
</dbReference>
<feature type="domain" description="HTH luxR-type" evidence="7">
    <location>
        <begin position="133"/>
        <end position="198"/>
    </location>
</feature>
<evidence type="ECO:0000256" key="4">
    <source>
        <dbReference type="ARBA" id="ARBA00023125"/>
    </source>
</evidence>
<sequence>MIDVYLVDDDPDVLASLKWMLEGLGIKARAFASAEDFLSTVDLARPAVAVLDVQMPDMDGMSLLEVLSSRPSPLVPLMLTGHGNISMAVKAIQQGAMDFIEKPVDGDKLLALLRQAARVATERAVSLQQSADIQQRLDSLSPRETDVMHRVLEGKLNKTIAAELFITQRTVEIHRRNLLEKMAASNVAELAFVLSKLHQQR</sequence>
<keyword evidence="2" id="KW-0902">Two-component regulatory system</keyword>
<protein>
    <submittedName>
        <fullName evidence="9">Response regulator receiver protein</fullName>
    </submittedName>
</protein>
<dbReference type="GO" id="GO:0000160">
    <property type="term" value="P:phosphorelay signal transduction system"/>
    <property type="evidence" value="ECO:0007669"/>
    <property type="project" value="UniProtKB-KW"/>
</dbReference>
<evidence type="ECO:0000256" key="6">
    <source>
        <dbReference type="PROSITE-ProRule" id="PRU00169"/>
    </source>
</evidence>
<keyword evidence="1 6" id="KW-0597">Phosphoprotein</keyword>
<dbReference type="PROSITE" id="PS00622">
    <property type="entry name" value="HTH_LUXR_1"/>
    <property type="match status" value="1"/>
</dbReference>
<evidence type="ECO:0000256" key="1">
    <source>
        <dbReference type="ARBA" id="ARBA00022553"/>
    </source>
</evidence>
<dbReference type="InterPro" id="IPR036388">
    <property type="entry name" value="WH-like_DNA-bd_sf"/>
</dbReference>
<feature type="domain" description="Response regulatory" evidence="8">
    <location>
        <begin position="3"/>
        <end position="117"/>
    </location>
</feature>
<keyword evidence="3" id="KW-0805">Transcription regulation</keyword>
<dbReference type="STRING" id="326297.Sama_2399"/>
<organism evidence="9 10">
    <name type="scientific">Shewanella amazonensis (strain ATCC BAA-1098 / SB2B)</name>
    <dbReference type="NCBI Taxonomy" id="326297"/>
    <lineage>
        <taxon>Bacteria</taxon>
        <taxon>Pseudomonadati</taxon>
        <taxon>Pseudomonadota</taxon>
        <taxon>Gammaproteobacteria</taxon>
        <taxon>Alteromonadales</taxon>
        <taxon>Shewanellaceae</taxon>
        <taxon>Shewanella</taxon>
    </lineage>
</organism>
<dbReference type="SUPFAM" id="SSF52172">
    <property type="entry name" value="CheY-like"/>
    <property type="match status" value="1"/>
</dbReference>
<evidence type="ECO:0000313" key="9">
    <source>
        <dbReference type="EMBL" id="ABM00604.1"/>
    </source>
</evidence>
<dbReference type="InterPro" id="IPR011006">
    <property type="entry name" value="CheY-like_superfamily"/>
</dbReference>
<dbReference type="SUPFAM" id="SSF46894">
    <property type="entry name" value="C-terminal effector domain of the bipartite response regulators"/>
    <property type="match status" value="1"/>
</dbReference>
<dbReference type="Proteomes" id="UP000009175">
    <property type="component" value="Chromosome"/>
</dbReference>
<dbReference type="PROSITE" id="PS50043">
    <property type="entry name" value="HTH_LUXR_2"/>
    <property type="match status" value="1"/>
</dbReference>
<dbReference type="PANTHER" id="PTHR44688:SF16">
    <property type="entry name" value="DNA-BINDING TRANSCRIPTIONAL ACTIVATOR DEVR_DOSR"/>
    <property type="match status" value="1"/>
</dbReference>
<dbReference type="GO" id="GO:0006355">
    <property type="term" value="P:regulation of DNA-templated transcription"/>
    <property type="evidence" value="ECO:0007669"/>
    <property type="project" value="InterPro"/>
</dbReference>
<dbReference type="PRINTS" id="PR00038">
    <property type="entry name" value="HTHLUXR"/>
</dbReference>
<dbReference type="AlphaFoldDB" id="A1S897"/>
<gene>
    <name evidence="9" type="ordered locus">Sama_2399</name>
</gene>
<dbReference type="SMART" id="SM00421">
    <property type="entry name" value="HTH_LUXR"/>
    <property type="match status" value="1"/>
</dbReference>